<dbReference type="Proteomes" id="UP000887572">
    <property type="component" value="Unplaced"/>
</dbReference>
<keyword evidence="1" id="KW-1185">Reference proteome</keyword>
<protein>
    <submittedName>
        <fullName evidence="2">Uncharacterized protein</fullName>
    </submittedName>
</protein>
<reference evidence="2" key="1">
    <citation type="submission" date="2022-11" db="UniProtKB">
        <authorList>
            <consortium name="WormBaseParasite"/>
        </authorList>
    </citation>
    <scope>IDENTIFICATION</scope>
</reference>
<proteinExistence type="predicted"/>
<dbReference type="WBParaSite" id="Gr19_v10_g4684.t1">
    <property type="protein sequence ID" value="Gr19_v10_g4684.t1"/>
    <property type="gene ID" value="Gr19_v10_g4684"/>
</dbReference>
<accession>A0A914HUT3</accession>
<organism evidence="1 2">
    <name type="scientific">Globodera rostochiensis</name>
    <name type="common">Golden nematode worm</name>
    <name type="synonym">Heterodera rostochiensis</name>
    <dbReference type="NCBI Taxonomy" id="31243"/>
    <lineage>
        <taxon>Eukaryota</taxon>
        <taxon>Metazoa</taxon>
        <taxon>Ecdysozoa</taxon>
        <taxon>Nematoda</taxon>
        <taxon>Chromadorea</taxon>
        <taxon>Rhabditida</taxon>
        <taxon>Tylenchina</taxon>
        <taxon>Tylenchomorpha</taxon>
        <taxon>Tylenchoidea</taxon>
        <taxon>Heteroderidae</taxon>
        <taxon>Heteroderinae</taxon>
        <taxon>Globodera</taxon>
    </lineage>
</organism>
<dbReference type="AlphaFoldDB" id="A0A914HUT3"/>
<name>A0A914HUT3_GLORO</name>
<evidence type="ECO:0000313" key="1">
    <source>
        <dbReference type="Proteomes" id="UP000887572"/>
    </source>
</evidence>
<sequence length="264" mass="29821">MIESFADVLGDAALTDEKATVMCCVFVQFLGAQFDLILACFGTCSFGFCECLKSGFGLLVHDFDLALVVLLELLIGCLIDLVVDPFKLFQLFDIFVKWEEQRAETALLSADASSLIRRDSCFADFPADDSAGASAARAVAKWLHAPRADGLPKVLECRFRSLEELGGLKRAFANSTEPVNFIISLSIWSSNGIVPFQLKNNVTGEQLVFRHFNKFKWLLVRCPIERDEDKWAKLEKEAVEWEWRRQRNRMRINFYDEGIGIDDG</sequence>
<evidence type="ECO:0000313" key="2">
    <source>
        <dbReference type="WBParaSite" id="Gr19_v10_g4684.t1"/>
    </source>
</evidence>